<feature type="compositionally biased region" description="Basic and acidic residues" evidence="1">
    <location>
        <begin position="8"/>
        <end position="25"/>
    </location>
</feature>
<feature type="region of interest" description="Disordered" evidence="1">
    <location>
        <begin position="1"/>
        <end position="25"/>
    </location>
</feature>
<reference evidence="2 3" key="1">
    <citation type="submission" date="2020-05" db="EMBL/GenBank/DDBJ databases">
        <authorList>
            <person name="Campoy J."/>
            <person name="Schneeberger K."/>
            <person name="Spophaly S."/>
        </authorList>
    </citation>
    <scope>NUCLEOTIDE SEQUENCE [LARGE SCALE GENOMIC DNA]</scope>
    <source>
        <strain evidence="2">PruArmRojPasFocal</strain>
    </source>
</reference>
<proteinExistence type="predicted"/>
<protein>
    <submittedName>
        <fullName evidence="2">Uncharacterized protein</fullName>
    </submittedName>
</protein>
<name>A0A6J5TJ90_PRUAR</name>
<evidence type="ECO:0000313" key="2">
    <source>
        <dbReference type="EMBL" id="CAB4263582.1"/>
    </source>
</evidence>
<evidence type="ECO:0000256" key="1">
    <source>
        <dbReference type="SAM" id="MobiDB-lite"/>
    </source>
</evidence>
<gene>
    <name evidence="2" type="ORF">CURHAP_LOCUS4111</name>
</gene>
<sequence>MEGEERAEEGGGRRSWPERAERGRRTRERWEMRLEKQMQPPCLIRRKSVDLWLCEHVVGDNSKLLLLHFHGSLGRSSCDSEYILRARIVFEFWRHRIQEGKGSR</sequence>
<dbReference type="AlphaFoldDB" id="A0A6J5TJ90"/>
<dbReference type="EMBL" id="CAEKDK010000001">
    <property type="protein sequence ID" value="CAB4263582.1"/>
    <property type="molecule type" value="Genomic_DNA"/>
</dbReference>
<evidence type="ECO:0000313" key="3">
    <source>
        <dbReference type="Proteomes" id="UP000507222"/>
    </source>
</evidence>
<organism evidence="2 3">
    <name type="scientific">Prunus armeniaca</name>
    <name type="common">Apricot</name>
    <name type="synonym">Armeniaca vulgaris</name>
    <dbReference type="NCBI Taxonomy" id="36596"/>
    <lineage>
        <taxon>Eukaryota</taxon>
        <taxon>Viridiplantae</taxon>
        <taxon>Streptophyta</taxon>
        <taxon>Embryophyta</taxon>
        <taxon>Tracheophyta</taxon>
        <taxon>Spermatophyta</taxon>
        <taxon>Magnoliopsida</taxon>
        <taxon>eudicotyledons</taxon>
        <taxon>Gunneridae</taxon>
        <taxon>Pentapetalae</taxon>
        <taxon>rosids</taxon>
        <taxon>fabids</taxon>
        <taxon>Rosales</taxon>
        <taxon>Rosaceae</taxon>
        <taxon>Amygdaloideae</taxon>
        <taxon>Amygdaleae</taxon>
        <taxon>Prunus</taxon>
    </lineage>
</organism>
<dbReference type="Proteomes" id="UP000507222">
    <property type="component" value="Unassembled WGS sequence"/>
</dbReference>
<accession>A0A6J5TJ90</accession>